<comment type="subcellular location">
    <subcellularLocation>
        <location evidence="10">Cell membrane</location>
        <topology evidence="10">Peripheral membrane protein</topology>
    </subcellularLocation>
    <subcellularLocation>
        <location evidence="2">Membrane</location>
        <topology evidence="2">Peripheral membrane protein</topology>
    </subcellularLocation>
</comment>
<dbReference type="PROSITE" id="PS00153">
    <property type="entry name" value="ATPASE_GAMMA"/>
    <property type="match status" value="1"/>
</dbReference>
<comment type="similarity">
    <text evidence="3 10">Belongs to the ATPase gamma chain family.</text>
</comment>
<keyword evidence="7 10" id="KW-0472">Membrane</keyword>
<dbReference type="GO" id="GO:0005524">
    <property type="term" value="F:ATP binding"/>
    <property type="evidence" value="ECO:0007669"/>
    <property type="project" value="UniProtKB-UniRule"/>
</dbReference>
<evidence type="ECO:0000256" key="9">
    <source>
        <dbReference type="ARBA" id="ARBA00023310"/>
    </source>
</evidence>
<keyword evidence="9 10" id="KW-0066">ATP synthesis</keyword>
<dbReference type="GO" id="GO:0005886">
    <property type="term" value="C:plasma membrane"/>
    <property type="evidence" value="ECO:0007669"/>
    <property type="project" value="UniProtKB-SubCell"/>
</dbReference>
<evidence type="ECO:0000256" key="5">
    <source>
        <dbReference type="ARBA" id="ARBA00022781"/>
    </source>
</evidence>
<name>A0A9D1HYP9_9ACTN</name>
<dbReference type="PRINTS" id="PR00126">
    <property type="entry name" value="ATPASEGAMMA"/>
</dbReference>
<evidence type="ECO:0000256" key="7">
    <source>
        <dbReference type="ARBA" id="ARBA00023136"/>
    </source>
</evidence>
<dbReference type="Proteomes" id="UP000824078">
    <property type="component" value="Unassembled WGS sequence"/>
</dbReference>
<dbReference type="GO" id="GO:0046933">
    <property type="term" value="F:proton-transporting ATP synthase activity, rotational mechanism"/>
    <property type="evidence" value="ECO:0007669"/>
    <property type="project" value="UniProtKB-UniRule"/>
</dbReference>
<evidence type="ECO:0000256" key="1">
    <source>
        <dbReference type="ARBA" id="ARBA00003456"/>
    </source>
</evidence>
<dbReference type="AlphaFoldDB" id="A0A9D1HYP9"/>
<keyword evidence="10" id="KW-1003">Cell membrane</keyword>
<evidence type="ECO:0000313" key="12">
    <source>
        <dbReference type="Proteomes" id="UP000824078"/>
    </source>
</evidence>
<sequence>MSNLRELKRRIDSISSTRQITRTMEMISTAKVGEALERASSAAPYKDAITRMLANVVDAVHGDVDHPLLVDHANSTGELLIVIASDRGLAGGFNVTVQRAAEKRIKELQAQGKKAEVITCGAKPTEYFLARGITPVLHYEGISDKPTDEQAAQIASYAMDGYTAGSFARVVLHYNHAQNRVQQQIVCEQLLPVQQDSLTMPNAPRTHESLNVVGTDESDYGHTYGLVVSFDPSPSEVLGRLMPAYVTTVIYHALLDSAAAEHGARRRAMNAATDNANAALTTLNRTYNRSRQGSITTELNEIIGGASALEDSQ</sequence>
<keyword evidence="4 10" id="KW-0813">Transport</keyword>
<gene>
    <name evidence="10 11" type="primary">atpG</name>
    <name evidence="11" type="ORF">IAD17_02170</name>
</gene>
<accession>A0A9D1HYP9</accession>
<evidence type="ECO:0000256" key="4">
    <source>
        <dbReference type="ARBA" id="ARBA00022448"/>
    </source>
</evidence>
<dbReference type="InterPro" id="IPR023632">
    <property type="entry name" value="ATP_synth_F1_gsu_CS"/>
</dbReference>
<keyword evidence="6 10" id="KW-0406">Ion transport</keyword>
<dbReference type="SUPFAM" id="SSF52943">
    <property type="entry name" value="ATP synthase (F1-ATPase), gamma subunit"/>
    <property type="match status" value="1"/>
</dbReference>
<dbReference type="Gene3D" id="1.10.287.80">
    <property type="entry name" value="ATP synthase, gamma subunit, helix hairpin domain"/>
    <property type="match status" value="2"/>
</dbReference>
<dbReference type="PANTHER" id="PTHR11693">
    <property type="entry name" value="ATP SYNTHASE GAMMA CHAIN"/>
    <property type="match status" value="1"/>
</dbReference>
<dbReference type="GO" id="GO:0042777">
    <property type="term" value="P:proton motive force-driven plasma membrane ATP synthesis"/>
    <property type="evidence" value="ECO:0007669"/>
    <property type="project" value="UniProtKB-UniRule"/>
</dbReference>
<dbReference type="NCBIfam" id="TIGR01146">
    <property type="entry name" value="ATPsyn_F1gamma"/>
    <property type="match status" value="1"/>
</dbReference>
<comment type="caution">
    <text evidence="11">The sequence shown here is derived from an EMBL/GenBank/DDBJ whole genome shotgun (WGS) entry which is preliminary data.</text>
</comment>
<evidence type="ECO:0000256" key="3">
    <source>
        <dbReference type="ARBA" id="ARBA00007681"/>
    </source>
</evidence>
<evidence type="ECO:0000256" key="10">
    <source>
        <dbReference type="HAMAP-Rule" id="MF_00815"/>
    </source>
</evidence>
<dbReference type="InterPro" id="IPR000131">
    <property type="entry name" value="ATP_synth_F1_gsu"/>
</dbReference>
<dbReference type="CDD" id="cd12151">
    <property type="entry name" value="F1-ATPase_gamma"/>
    <property type="match status" value="1"/>
</dbReference>
<dbReference type="PANTHER" id="PTHR11693:SF22">
    <property type="entry name" value="ATP SYNTHASE SUBUNIT GAMMA, MITOCHONDRIAL"/>
    <property type="match status" value="1"/>
</dbReference>
<protein>
    <recommendedName>
        <fullName evidence="10">ATP synthase gamma chain</fullName>
    </recommendedName>
    <alternativeName>
        <fullName evidence="10">ATP synthase F1 sector gamma subunit</fullName>
    </alternativeName>
    <alternativeName>
        <fullName evidence="10">F-ATPase gamma subunit</fullName>
    </alternativeName>
</protein>
<dbReference type="EMBL" id="DVMQ01000006">
    <property type="protein sequence ID" value="HIU23715.1"/>
    <property type="molecule type" value="Genomic_DNA"/>
</dbReference>
<dbReference type="Gene3D" id="3.40.1380.10">
    <property type="match status" value="1"/>
</dbReference>
<evidence type="ECO:0000256" key="6">
    <source>
        <dbReference type="ARBA" id="ARBA00023065"/>
    </source>
</evidence>
<organism evidence="11 12">
    <name type="scientific">Candidatus Coprovicinus avistercoris</name>
    <dbReference type="NCBI Taxonomy" id="2840754"/>
    <lineage>
        <taxon>Bacteria</taxon>
        <taxon>Bacillati</taxon>
        <taxon>Actinomycetota</taxon>
        <taxon>Coriobacteriia</taxon>
        <taxon>Coriobacteriales</taxon>
        <taxon>Coriobacteriaceae</taxon>
        <taxon>Coriobacteriaceae incertae sedis</taxon>
        <taxon>Candidatus Coprovicinus</taxon>
    </lineage>
</organism>
<keyword evidence="8 10" id="KW-0139">CF(1)</keyword>
<dbReference type="GO" id="GO:0045259">
    <property type="term" value="C:proton-transporting ATP synthase complex"/>
    <property type="evidence" value="ECO:0007669"/>
    <property type="project" value="UniProtKB-KW"/>
</dbReference>
<evidence type="ECO:0000256" key="8">
    <source>
        <dbReference type="ARBA" id="ARBA00023196"/>
    </source>
</evidence>
<reference evidence="11" key="2">
    <citation type="journal article" date="2021" name="PeerJ">
        <title>Extensive microbial diversity within the chicken gut microbiome revealed by metagenomics and culture.</title>
        <authorList>
            <person name="Gilroy R."/>
            <person name="Ravi A."/>
            <person name="Getino M."/>
            <person name="Pursley I."/>
            <person name="Horton D.L."/>
            <person name="Alikhan N.F."/>
            <person name="Baker D."/>
            <person name="Gharbi K."/>
            <person name="Hall N."/>
            <person name="Watson M."/>
            <person name="Adriaenssens E.M."/>
            <person name="Foster-Nyarko E."/>
            <person name="Jarju S."/>
            <person name="Secka A."/>
            <person name="Antonio M."/>
            <person name="Oren A."/>
            <person name="Chaudhuri R.R."/>
            <person name="La Ragione R."/>
            <person name="Hildebrand F."/>
            <person name="Pallen M.J."/>
        </authorList>
    </citation>
    <scope>NUCLEOTIDE SEQUENCE</scope>
    <source>
        <strain evidence="11">ChiHjej12B11-29160</strain>
    </source>
</reference>
<proteinExistence type="inferred from homology"/>
<keyword evidence="5 10" id="KW-0375">Hydrogen ion transport</keyword>
<dbReference type="InterPro" id="IPR035968">
    <property type="entry name" value="ATP_synth_F1_ATPase_gsu"/>
</dbReference>
<evidence type="ECO:0000256" key="2">
    <source>
        <dbReference type="ARBA" id="ARBA00004170"/>
    </source>
</evidence>
<reference evidence="11" key="1">
    <citation type="submission" date="2020-10" db="EMBL/GenBank/DDBJ databases">
        <authorList>
            <person name="Gilroy R."/>
        </authorList>
    </citation>
    <scope>NUCLEOTIDE SEQUENCE</scope>
    <source>
        <strain evidence="11">ChiHjej12B11-29160</strain>
    </source>
</reference>
<comment type="function">
    <text evidence="1 10">Produces ATP from ADP in the presence of a proton gradient across the membrane. The gamma chain is believed to be important in regulating ATPase activity and the flow of protons through the CF(0) complex.</text>
</comment>
<dbReference type="HAMAP" id="MF_00815">
    <property type="entry name" value="ATP_synth_gamma_bact"/>
    <property type="match status" value="1"/>
</dbReference>
<dbReference type="Pfam" id="PF00231">
    <property type="entry name" value="ATP-synt"/>
    <property type="match status" value="1"/>
</dbReference>
<comment type="subunit">
    <text evidence="10">F-type ATPases have 2 components, CF(1) - the catalytic core - and CF(0) - the membrane proton channel. CF(1) has five subunits: alpha(3), beta(3), gamma(1), delta(1), epsilon(1). CF(0) has three main subunits: a, b and c.</text>
</comment>
<evidence type="ECO:0000313" key="11">
    <source>
        <dbReference type="EMBL" id="HIU23715.1"/>
    </source>
</evidence>